<feature type="transmembrane region" description="Helical" evidence="6">
    <location>
        <begin position="64"/>
        <end position="84"/>
    </location>
</feature>
<evidence type="ECO:0000256" key="3">
    <source>
        <dbReference type="ARBA" id="ARBA00022989"/>
    </source>
</evidence>
<keyword evidence="3 6" id="KW-1133">Transmembrane helix</keyword>
<dbReference type="InterPro" id="IPR005178">
    <property type="entry name" value="Ostalpha/TMEM184C"/>
</dbReference>
<evidence type="ECO:0008006" key="9">
    <source>
        <dbReference type="Google" id="ProtNLM"/>
    </source>
</evidence>
<feature type="region of interest" description="Disordered" evidence="5">
    <location>
        <begin position="432"/>
        <end position="461"/>
    </location>
</feature>
<accession>A0A0D0UXZ2</accession>
<feature type="transmembrane region" description="Helical" evidence="6">
    <location>
        <begin position="242"/>
        <end position="267"/>
    </location>
</feature>
<feature type="compositionally biased region" description="Basic and acidic residues" evidence="5">
    <location>
        <begin position="547"/>
        <end position="564"/>
    </location>
</feature>
<feature type="region of interest" description="Disordered" evidence="5">
    <location>
        <begin position="516"/>
        <end position="719"/>
    </location>
</feature>
<dbReference type="GO" id="GO:0016020">
    <property type="term" value="C:membrane"/>
    <property type="evidence" value="ECO:0007669"/>
    <property type="project" value="UniProtKB-SubCell"/>
</dbReference>
<evidence type="ECO:0000256" key="2">
    <source>
        <dbReference type="ARBA" id="ARBA00022692"/>
    </source>
</evidence>
<dbReference type="AlphaFoldDB" id="A0A0D0UXZ2"/>
<feature type="compositionally biased region" description="Low complexity" evidence="5">
    <location>
        <begin position="606"/>
        <end position="637"/>
    </location>
</feature>
<dbReference type="SMART" id="SM01417">
    <property type="entry name" value="Solute_trans_a"/>
    <property type="match status" value="1"/>
</dbReference>
<feature type="transmembrane region" description="Helical" evidence="6">
    <location>
        <begin position="151"/>
        <end position="172"/>
    </location>
</feature>
<dbReference type="Proteomes" id="UP000053392">
    <property type="component" value="Unassembled WGS sequence"/>
</dbReference>
<dbReference type="EMBL" id="KN847904">
    <property type="protein sequence ID" value="KIR40176.1"/>
    <property type="molecule type" value="Genomic_DNA"/>
</dbReference>
<protein>
    <recommendedName>
        <fullName evidence="9">DUF300-domain-containing protein</fullName>
    </recommendedName>
</protein>
<evidence type="ECO:0000313" key="7">
    <source>
        <dbReference type="EMBL" id="KIR40176.1"/>
    </source>
</evidence>
<evidence type="ECO:0000256" key="6">
    <source>
        <dbReference type="SAM" id="Phobius"/>
    </source>
</evidence>
<feature type="transmembrane region" description="Helical" evidence="6">
    <location>
        <begin position="90"/>
        <end position="109"/>
    </location>
</feature>
<evidence type="ECO:0000313" key="8">
    <source>
        <dbReference type="Proteomes" id="UP000053392"/>
    </source>
</evidence>
<sequence length="807" mass="89878">MSATIQQGDTDAGAGNHLPVWLLAMSGIFTAVATAISMMSIVLQLKNYRKPTLQRAVVRIMVMVPLYAVSSLIALFSLDAAFFIDAIRDLYEAFVIYTFLQLLITYLGGERSLLIILHGRPPIPHPFPVNIFLHPMDVSDPWVLLNLKRGVLQYVQVKPLLVLVVIALKATGTYHEGRFATDSGYTYVSIAYNASICLSLYYVLGRRKQRPETLQTSSYVETVPLQGFMTLRIKVASVAKFLCVKGILFFSFWQSIGISLLVAMGAIKKVGPYTDPGHMSLALVDSLICFEMPIFAIAHQYAFQASDYIDHDLVYAARLPFIYAFRDAFGFKDVWQDTIDTFKGRGVSYQAYEPAEGGLHYGVGRQRRIRAGLRYAKGGKQKYWMPKPGDEARMKGQNGLITNMKRKVDERLAQREGYAPLLPQQAARVVHPDPGRYTTYTSGERMFDSDSSDDSDAPSLTFHSADEMEDAMYERARRIGYAGFPNVDVSKEEGKRKRREEEEGILKGRWTRSGLRVRDGMGLGGKDGQGEGRRRASSAAKSKNNSKSKDKGKGKAKWKGESRKVYGTWADHPPSVQRLNSSSSSTRNGNGHPADFDEVDDGGITQQRQVGAIQQQRSPPVWVTRTGTGMGVGSSSSPFSIGDDDDDDDEEHVKNRNGQGIKSVSPGHPDDYHQNSDSDKSVRPSTIKRLPPDAVDLVKEDQEAVETARERERRRGEPQTNAPVHVYRKTIVDEIPETDSNASAMKRRGIGGKMEEIQEVYAHDPHVMTEDEIQTGVKEVVDHVETSVIIDPPKHAMSQDLEDNPWA</sequence>
<gene>
    <name evidence="7" type="ORF">I313_04097</name>
</gene>
<dbReference type="Pfam" id="PF03619">
    <property type="entry name" value="Solute_trans_a"/>
    <property type="match status" value="2"/>
</dbReference>
<organism evidence="7 8">
    <name type="scientific">Cryptococcus deuterogattii Ram5</name>
    <dbReference type="NCBI Taxonomy" id="1296110"/>
    <lineage>
        <taxon>Eukaryota</taxon>
        <taxon>Fungi</taxon>
        <taxon>Dikarya</taxon>
        <taxon>Basidiomycota</taxon>
        <taxon>Agaricomycotina</taxon>
        <taxon>Tremellomycetes</taxon>
        <taxon>Tremellales</taxon>
        <taxon>Cryptococcaceae</taxon>
        <taxon>Cryptococcus</taxon>
        <taxon>Cryptococcus gattii species complex</taxon>
    </lineage>
</organism>
<name>A0A0D0UXZ2_9TREE</name>
<feature type="transmembrane region" description="Helical" evidence="6">
    <location>
        <begin position="184"/>
        <end position="204"/>
    </location>
</feature>
<evidence type="ECO:0000256" key="5">
    <source>
        <dbReference type="SAM" id="MobiDB-lite"/>
    </source>
</evidence>
<dbReference type="PANTHER" id="PTHR23423">
    <property type="entry name" value="ORGANIC SOLUTE TRANSPORTER-RELATED"/>
    <property type="match status" value="1"/>
</dbReference>
<feature type="transmembrane region" description="Helical" evidence="6">
    <location>
        <begin position="20"/>
        <end position="43"/>
    </location>
</feature>
<evidence type="ECO:0000256" key="1">
    <source>
        <dbReference type="ARBA" id="ARBA00004141"/>
    </source>
</evidence>
<evidence type="ECO:0000256" key="4">
    <source>
        <dbReference type="ARBA" id="ARBA00023136"/>
    </source>
</evidence>
<keyword evidence="2 6" id="KW-0812">Transmembrane</keyword>
<feature type="compositionally biased region" description="Basic and acidic residues" evidence="5">
    <location>
        <begin position="668"/>
        <end position="682"/>
    </location>
</feature>
<keyword evidence="8" id="KW-1185">Reference proteome</keyword>
<feature type="compositionally biased region" description="Basic and acidic residues" evidence="5">
    <location>
        <begin position="696"/>
        <end position="717"/>
    </location>
</feature>
<reference evidence="7 8" key="1">
    <citation type="submission" date="2015-01" db="EMBL/GenBank/DDBJ databases">
        <title>The Genome Sequence of Cryptococcus gattii Ram5.</title>
        <authorList>
            <consortium name="The Broad Institute Genomics Platform"/>
            <person name="Cuomo C."/>
            <person name="Litvintseva A."/>
            <person name="Chen Y."/>
            <person name="Heitman J."/>
            <person name="Sun S."/>
            <person name="Springer D."/>
            <person name="Dromer F."/>
            <person name="Young S."/>
            <person name="Zeng Q."/>
            <person name="Gargeya S."/>
            <person name="Abouelleil A."/>
            <person name="Alvarado L."/>
            <person name="Chapman S.B."/>
            <person name="Gainer-Dewar J."/>
            <person name="Goldberg J."/>
            <person name="Griggs A."/>
            <person name="Gujja S."/>
            <person name="Hansen M."/>
            <person name="Howarth C."/>
            <person name="Imamovic A."/>
            <person name="Larimer J."/>
            <person name="Murphy C."/>
            <person name="Naylor J."/>
            <person name="Pearson M."/>
            <person name="Priest M."/>
            <person name="Roberts A."/>
            <person name="Saif S."/>
            <person name="Shea T."/>
            <person name="Sykes S."/>
            <person name="Wortman J."/>
            <person name="Nusbaum C."/>
            <person name="Birren B."/>
        </authorList>
    </citation>
    <scope>NUCLEOTIDE SEQUENCE [LARGE SCALE GENOMIC DNA]</scope>
    <source>
        <strain evidence="7 8">Ram5</strain>
    </source>
</reference>
<dbReference type="HOGENOM" id="CLU_012923_4_1_1"/>
<proteinExistence type="predicted"/>
<dbReference type="OrthoDB" id="5348404at2759"/>
<keyword evidence="4 6" id="KW-0472">Membrane</keyword>
<comment type="subcellular location">
    <subcellularLocation>
        <location evidence="1">Membrane</location>
        <topology evidence="1">Multi-pass membrane protein</topology>
    </subcellularLocation>
</comment>